<evidence type="ECO:0000256" key="1">
    <source>
        <dbReference type="SAM" id="MobiDB-lite"/>
    </source>
</evidence>
<name>A0A6A6I067_9PLEO</name>
<dbReference type="EMBL" id="ML987204">
    <property type="protein sequence ID" value="KAF2243884.1"/>
    <property type="molecule type" value="Genomic_DNA"/>
</dbReference>
<reference evidence="2" key="1">
    <citation type="journal article" date="2020" name="Stud. Mycol.">
        <title>101 Dothideomycetes genomes: a test case for predicting lifestyles and emergence of pathogens.</title>
        <authorList>
            <person name="Haridas S."/>
            <person name="Albert R."/>
            <person name="Binder M."/>
            <person name="Bloem J."/>
            <person name="Labutti K."/>
            <person name="Salamov A."/>
            <person name="Andreopoulos B."/>
            <person name="Baker S."/>
            <person name="Barry K."/>
            <person name="Bills G."/>
            <person name="Bluhm B."/>
            <person name="Cannon C."/>
            <person name="Castanera R."/>
            <person name="Culley D."/>
            <person name="Daum C."/>
            <person name="Ezra D."/>
            <person name="Gonzalez J."/>
            <person name="Henrissat B."/>
            <person name="Kuo A."/>
            <person name="Liang C."/>
            <person name="Lipzen A."/>
            <person name="Lutzoni F."/>
            <person name="Magnuson J."/>
            <person name="Mondo S."/>
            <person name="Nolan M."/>
            <person name="Ohm R."/>
            <person name="Pangilinan J."/>
            <person name="Park H.-J."/>
            <person name="Ramirez L."/>
            <person name="Alfaro M."/>
            <person name="Sun H."/>
            <person name="Tritt A."/>
            <person name="Yoshinaga Y."/>
            <person name="Zwiers L.-H."/>
            <person name="Turgeon B."/>
            <person name="Goodwin S."/>
            <person name="Spatafora J."/>
            <person name="Crous P."/>
            <person name="Grigoriev I."/>
        </authorList>
    </citation>
    <scope>NUCLEOTIDE SEQUENCE</scope>
    <source>
        <strain evidence="2">CBS 122368</strain>
    </source>
</reference>
<dbReference type="GeneID" id="54587256"/>
<dbReference type="Proteomes" id="UP000800094">
    <property type="component" value="Unassembled WGS sequence"/>
</dbReference>
<feature type="region of interest" description="Disordered" evidence="1">
    <location>
        <begin position="122"/>
        <end position="154"/>
    </location>
</feature>
<accession>A0A6A6I067</accession>
<proteinExistence type="predicted"/>
<organism evidence="2 3">
    <name type="scientific">Trematosphaeria pertusa</name>
    <dbReference type="NCBI Taxonomy" id="390896"/>
    <lineage>
        <taxon>Eukaryota</taxon>
        <taxon>Fungi</taxon>
        <taxon>Dikarya</taxon>
        <taxon>Ascomycota</taxon>
        <taxon>Pezizomycotina</taxon>
        <taxon>Dothideomycetes</taxon>
        <taxon>Pleosporomycetidae</taxon>
        <taxon>Pleosporales</taxon>
        <taxon>Massarineae</taxon>
        <taxon>Trematosphaeriaceae</taxon>
        <taxon>Trematosphaeria</taxon>
    </lineage>
</organism>
<gene>
    <name evidence="2" type="ORF">BU26DRAFT_569779</name>
</gene>
<keyword evidence="3" id="KW-1185">Reference proteome</keyword>
<sequence>MPKPKAKLLFYVPGLAPALLSAIKELLSPDFWTLYLVLVYEVLAEGTNQKQYAQALCYFCPRHRDIVLFHNDLAKLTHSKMWAKAKGDAYAKLPRGQAPTKVPDVVREGYKALRERFVEYSQPREREAEAAVEGGADEDANMEEADEHQDDEEMDKELDEFGLTPGNFTIIGMEPSVILARCEAMEYLEGLNPFGAKSQECMDKLAESIAEFGLG</sequence>
<evidence type="ECO:0000313" key="2">
    <source>
        <dbReference type="EMBL" id="KAF2243884.1"/>
    </source>
</evidence>
<evidence type="ECO:0000313" key="3">
    <source>
        <dbReference type="Proteomes" id="UP000800094"/>
    </source>
</evidence>
<dbReference type="AlphaFoldDB" id="A0A6A6I067"/>
<feature type="compositionally biased region" description="Acidic residues" evidence="1">
    <location>
        <begin position="135"/>
        <end position="154"/>
    </location>
</feature>
<dbReference type="RefSeq" id="XP_033678888.1">
    <property type="nucleotide sequence ID" value="XM_033833926.1"/>
</dbReference>
<protein>
    <submittedName>
        <fullName evidence="2">Uncharacterized protein</fullName>
    </submittedName>
</protein>